<evidence type="ECO:0000256" key="1">
    <source>
        <dbReference type="SAM" id="MobiDB-lite"/>
    </source>
</evidence>
<keyword evidence="4" id="KW-1185">Reference proteome</keyword>
<sequence length="186" mass="18922">MPVNQSTTVALALCGSLALGLTGTALAVDPVAAPKPRPVAAPSPNVTARLGLLGSLGNTLTLATGIVRDARAARPDLAKLKTMQRRLSDEGTRLHGFARAEAQQTPANPKNKKKDAAGDVQADLDQLTQAVTKLLGDLAAGNVAAVTADITQVLADLTKMVTDVPKVAGGLPLPTPPLPLPVPVGQ</sequence>
<evidence type="ECO:0000256" key="2">
    <source>
        <dbReference type="SAM" id="SignalP"/>
    </source>
</evidence>
<comment type="caution">
    <text evidence="3">The sequence shown here is derived from an EMBL/GenBank/DDBJ whole genome shotgun (WGS) entry which is preliminary data.</text>
</comment>
<dbReference type="Proteomes" id="UP001500879">
    <property type="component" value="Unassembled WGS sequence"/>
</dbReference>
<proteinExistence type="predicted"/>
<gene>
    <name evidence="3" type="ORF">GCM10010357_22150</name>
</gene>
<organism evidence="3 4">
    <name type="scientific">Streptomyces luteireticuli</name>
    <dbReference type="NCBI Taxonomy" id="173858"/>
    <lineage>
        <taxon>Bacteria</taxon>
        <taxon>Bacillati</taxon>
        <taxon>Actinomycetota</taxon>
        <taxon>Actinomycetes</taxon>
        <taxon>Kitasatosporales</taxon>
        <taxon>Streptomycetaceae</taxon>
        <taxon>Streptomyces</taxon>
    </lineage>
</organism>
<dbReference type="EMBL" id="BAAABX010000023">
    <property type="protein sequence ID" value="GAA0400668.1"/>
    <property type="molecule type" value="Genomic_DNA"/>
</dbReference>
<keyword evidence="2" id="KW-0732">Signal</keyword>
<feature type="region of interest" description="Disordered" evidence="1">
    <location>
        <begin position="98"/>
        <end position="119"/>
    </location>
</feature>
<reference evidence="4" key="1">
    <citation type="journal article" date="2019" name="Int. J. Syst. Evol. Microbiol.">
        <title>The Global Catalogue of Microorganisms (GCM) 10K type strain sequencing project: providing services to taxonomists for standard genome sequencing and annotation.</title>
        <authorList>
            <consortium name="The Broad Institute Genomics Platform"/>
            <consortium name="The Broad Institute Genome Sequencing Center for Infectious Disease"/>
            <person name="Wu L."/>
            <person name="Ma J."/>
        </authorList>
    </citation>
    <scope>NUCLEOTIDE SEQUENCE [LARGE SCALE GENOMIC DNA]</scope>
    <source>
        <strain evidence="4">JCM 4788</strain>
    </source>
</reference>
<dbReference type="RefSeq" id="WP_344022641.1">
    <property type="nucleotide sequence ID" value="NZ_BAAABX010000023.1"/>
</dbReference>
<accession>A0ABP3IHI2</accession>
<protein>
    <submittedName>
        <fullName evidence="3">Uncharacterized protein</fullName>
    </submittedName>
</protein>
<evidence type="ECO:0000313" key="3">
    <source>
        <dbReference type="EMBL" id="GAA0400668.1"/>
    </source>
</evidence>
<evidence type="ECO:0000313" key="4">
    <source>
        <dbReference type="Proteomes" id="UP001500879"/>
    </source>
</evidence>
<feature type="signal peptide" evidence="2">
    <location>
        <begin position="1"/>
        <end position="27"/>
    </location>
</feature>
<name>A0ABP3IHI2_9ACTN</name>
<feature type="chain" id="PRO_5047402319" evidence="2">
    <location>
        <begin position="28"/>
        <end position="186"/>
    </location>
</feature>